<dbReference type="Gene3D" id="3.90.470.20">
    <property type="entry name" value="4'-phosphopantetheinyl transferase domain"/>
    <property type="match status" value="1"/>
</dbReference>
<protein>
    <submittedName>
        <fullName evidence="1">4'-phosphopantetheinyl transferase</fullName>
        <ecNumber evidence="1">2.7.8.-</ecNumber>
    </submittedName>
</protein>
<dbReference type="Proteomes" id="UP000766570">
    <property type="component" value="Unassembled WGS sequence"/>
</dbReference>
<gene>
    <name evidence="1" type="ORF">JOF46_001881</name>
</gene>
<keyword evidence="2" id="KW-1185">Reference proteome</keyword>
<dbReference type="EMBL" id="JAGIOE010000001">
    <property type="protein sequence ID" value="MBP2373969.1"/>
    <property type="molecule type" value="Genomic_DNA"/>
</dbReference>
<organism evidence="1 2">
    <name type="scientific">Paeniglutamicibacter psychrophenolicus</name>
    <dbReference type="NCBI Taxonomy" id="257454"/>
    <lineage>
        <taxon>Bacteria</taxon>
        <taxon>Bacillati</taxon>
        <taxon>Actinomycetota</taxon>
        <taxon>Actinomycetes</taxon>
        <taxon>Micrococcales</taxon>
        <taxon>Micrococcaceae</taxon>
        <taxon>Paeniglutamicibacter</taxon>
    </lineage>
</organism>
<accession>A0ABS4WCN2</accession>
<evidence type="ECO:0000313" key="2">
    <source>
        <dbReference type="Proteomes" id="UP000766570"/>
    </source>
</evidence>
<keyword evidence="1" id="KW-0808">Transferase</keyword>
<dbReference type="GO" id="GO:0016740">
    <property type="term" value="F:transferase activity"/>
    <property type="evidence" value="ECO:0007669"/>
    <property type="project" value="UniProtKB-KW"/>
</dbReference>
<proteinExistence type="predicted"/>
<dbReference type="RefSeq" id="WP_209907080.1">
    <property type="nucleotide sequence ID" value="NZ_BAAAMI010000011.1"/>
</dbReference>
<sequence length="194" mass="19911">MVEIWWSTLAAADARLAEMLDATERSRLESLQRPADRGRSMVAAALLRVAAGARLGIDPADVVVERGCPECGAPHGPPRILRTGQAVPWVSVSHSGLLVLVALGTNGPLGVDVQRLADLPEPGHGMAWVRREAMFKAGAAGQGGGAIFRELAAPLGGYAAGLAVLAPADARGAVRWVDAAGDGVLAVSRGQTGT</sequence>
<evidence type="ECO:0000313" key="1">
    <source>
        <dbReference type="EMBL" id="MBP2373969.1"/>
    </source>
</evidence>
<dbReference type="EC" id="2.7.8.-" evidence="1"/>
<dbReference type="InterPro" id="IPR037143">
    <property type="entry name" value="4-PPantetheinyl_Trfase_dom_sf"/>
</dbReference>
<name>A0ABS4WCN2_9MICC</name>
<reference evidence="1 2" key="1">
    <citation type="submission" date="2021-03" db="EMBL/GenBank/DDBJ databases">
        <title>Sequencing the genomes of 1000 actinobacteria strains.</title>
        <authorList>
            <person name="Klenk H.-P."/>
        </authorList>
    </citation>
    <scope>NUCLEOTIDE SEQUENCE [LARGE SCALE GENOMIC DNA]</scope>
    <source>
        <strain evidence="1 2">DSM 15454</strain>
    </source>
</reference>
<comment type="caution">
    <text evidence="1">The sequence shown here is derived from an EMBL/GenBank/DDBJ whole genome shotgun (WGS) entry which is preliminary data.</text>
</comment>
<dbReference type="SUPFAM" id="SSF56214">
    <property type="entry name" value="4'-phosphopantetheinyl transferase"/>
    <property type="match status" value="1"/>
</dbReference>